<evidence type="ECO:0000256" key="1">
    <source>
        <dbReference type="ARBA" id="ARBA00008331"/>
    </source>
</evidence>
<evidence type="ECO:0000256" key="2">
    <source>
        <dbReference type="ARBA" id="ARBA00020169"/>
    </source>
</evidence>
<dbReference type="EMBL" id="BRXW01000664">
    <property type="protein sequence ID" value="GMH72956.1"/>
    <property type="molecule type" value="Genomic_DNA"/>
</dbReference>
<keyword evidence="3" id="KW-0732">Signal</keyword>
<comment type="similarity">
    <text evidence="1">Belongs to the L-aspartate dehydrogenase family.</text>
</comment>
<evidence type="ECO:0000259" key="5">
    <source>
        <dbReference type="Pfam" id="PF03447"/>
    </source>
</evidence>
<feature type="domain" description="Aspartate dehydrogenase" evidence="4">
    <location>
        <begin position="202"/>
        <end position="286"/>
    </location>
</feature>
<dbReference type="AlphaFoldDB" id="A0A9W7AL18"/>
<comment type="caution">
    <text evidence="6">The sequence shown here is derived from an EMBL/GenBank/DDBJ whole genome shotgun (WGS) entry which is preliminary data.</text>
</comment>
<gene>
    <name evidence="6" type="ORF">TrLO_g14102</name>
</gene>
<feature type="domain" description="Aspartate/homoserine dehydrogenase NAD-binding" evidence="5">
    <location>
        <begin position="41"/>
        <end position="151"/>
    </location>
</feature>
<protein>
    <recommendedName>
        <fullName evidence="2">Aspartate dehydrogenase domain-containing protein</fullName>
    </recommendedName>
</protein>
<organism evidence="6 7">
    <name type="scientific">Triparma laevis f. longispina</name>
    <dbReference type="NCBI Taxonomy" id="1714387"/>
    <lineage>
        <taxon>Eukaryota</taxon>
        <taxon>Sar</taxon>
        <taxon>Stramenopiles</taxon>
        <taxon>Ochrophyta</taxon>
        <taxon>Bolidophyceae</taxon>
        <taxon>Parmales</taxon>
        <taxon>Triparmaceae</taxon>
        <taxon>Triparma</taxon>
    </lineage>
</organism>
<proteinExistence type="inferred from homology"/>
<dbReference type="Gene3D" id="3.30.360.10">
    <property type="entry name" value="Dihydrodipicolinate Reductase, domain 2"/>
    <property type="match status" value="1"/>
</dbReference>
<dbReference type="PANTHER" id="PTHR31873">
    <property type="entry name" value="L-ASPARTATE DEHYDROGENASE-RELATED"/>
    <property type="match status" value="1"/>
</dbReference>
<dbReference type="SUPFAM" id="SSF55347">
    <property type="entry name" value="Glyceraldehyde-3-phosphate dehydrogenase-like, C-terminal domain"/>
    <property type="match status" value="1"/>
</dbReference>
<dbReference type="GO" id="GO:0050661">
    <property type="term" value="F:NADP binding"/>
    <property type="evidence" value="ECO:0007669"/>
    <property type="project" value="InterPro"/>
</dbReference>
<keyword evidence="7" id="KW-1185">Reference proteome</keyword>
<evidence type="ECO:0000313" key="6">
    <source>
        <dbReference type="EMBL" id="GMH72956.1"/>
    </source>
</evidence>
<dbReference type="Proteomes" id="UP001165122">
    <property type="component" value="Unassembled WGS sequence"/>
</dbReference>
<dbReference type="GO" id="GO:0033735">
    <property type="term" value="F:aspartate dehydrogenase [NAD(P)+] activity"/>
    <property type="evidence" value="ECO:0007669"/>
    <property type="project" value="InterPro"/>
</dbReference>
<dbReference type="InterPro" id="IPR002811">
    <property type="entry name" value="Asp_DH"/>
</dbReference>
<feature type="signal peptide" evidence="3">
    <location>
        <begin position="1"/>
        <end position="23"/>
    </location>
</feature>
<dbReference type="Pfam" id="PF01958">
    <property type="entry name" value="Asp_DH_C"/>
    <property type="match status" value="1"/>
</dbReference>
<dbReference type="InterPro" id="IPR036291">
    <property type="entry name" value="NAD(P)-bd_dom_sf"/>
</dbReference>
<feature type="chain" id="PRO_5040757627" description="Aspartate dehydrogenase domain-containing protein" evidence="3">
    <location>
        <begin position="24"/>
        <end position="300"/>
    </location>
</feature>
<name>A0A9W7AL18_9STRA</name>
<dbReference type="InterPro" id="IPR011182">
    <property type="entry name" value="L-Asp_DH"/>
</dbReference>
<dbReference type="OrthoDB" id="4310724at2759"/>
<accession>A0A9W7AL18</accession>
<dbReference type="SUPFAM" id="SSF51735">
    <property type="entry name" value="NAD(P)-binding Rossmann-fold domains"/>
    <property type="match status" value="1"/>
</dbReference>
<evidence type="ECO:0000259" key="4">
    <source>
        <dbReference type="Pfam" id="PF01958"/>
    </source>
</evidence>
<reference evidence="7" key="1">
    <citation type="journal article" date="2023" name="Commun. Biol.">
        <title>Genome analysis of Parmales, the sister group of diatoms, reveals the evolutionary specialization of diatoms from phago-mixotrophs to photoautotrophs.</title>
        <authorList>
            <person name="Ban H."/>
            <person name="Sato S."/>
            <person name="Yoshikawa S."/>
            <person name="Yamada K."/>
            <person name="Nakamura Y."/>
            <person name="Ichinomiya M."/>
            <person name="Sato N."/>
            <person name="Blanc-Mathieu R."/>
            <person name="Endo H."/>
            <person name="Kuwata A."/>
            <person name="Ogata H."/>
        </authorList>
    </citation>
    <scope>NUCLEOTIDE SEQUENCE [LARGE SCALE GENOMIC DNA]</scope>
    <source>
        <strain evidence="7">NIES 3700</strain>
    </source>
</reference>
<evidence type="ECO:0000256" key="3">
    <source>
        <dbReference type="SAM" id="SignalP"/>
    </source>
</evidence>
<sequence>MSLNSVCLWLGCSLISSFLLSKATQKKKHARNPPLRIALLGFGSINGDVGKAIQSSSHGLDKDRVVLVKVLVRSKGVGREGNLFTTSFDALMAAKPDVIVEAAGQPSIRQYGVKILQKCELIITSIGALTDDSVKNSLISTAEESNTRIHLASGAMPALDWMHASSLGGGIQSVQVEQRKPPKSWLGACVTGDTLDFNSLQQDATVFEGNSREAASLFPKNANVSAMLGLSTVGLDKCSVKLTATLGDFGTIVTYIGEAGSLEVKTNGKQSKTNPKTSAVVPLAVIKAIKNMTSVVVIGA</sequence>
<dbReference type="PANTHER" id="PTHR31873:SF6">
    <property type="entry name" value="ASPARTATE DEHYDROGENASE DOMAIN-CONTAINING PROTEIN"/>
    <property type="match status" value="1"/>
</dbReference>
<dbReference type="Pfam" id="PF03447">
    <property type="entry name" value="NAD_binding_3"/>
    <property type="match status" value="1"/>
</dbReference>
<dbReference type="InterPro" id="IPR005106">
    <property type="entry name" value="Asp/hSer_DH_NAD-bd"/>
</dbReference>
<dbReference type="GO" id="GO:0009435">
    <property type="term" value="P:NAD+ biosynthetic process"/>
    <property type="evidence" value="ECO:0007669"/>
    <property type="project" value="InterPro"/>
</dbReference>
<dbReference type="Gene3D" id="3.40.50.720">
    <property type="entry name" value="NAD(P)-binding Rossmann-like Domain"/>
    <property type="match status" value="1"/>
</dbReference>
<evidence type="ECO:0000313" key="7">
    <source>
        <dbReference type="Proteomes" id="UP001165122"/>
    </source>
</evidence>
<dbReference type="PIRSF" id="PIRSF005227">
    <property type="entry name" value="Asp_dh_NAD_syn"/>
    <property type="match status" value="1"/>
</dbReference>